<dbReference type="InterPro" id="IPR013106">
    <property type="entry name" value="Ig_V-set"/>
</dbReference>
<feature type="chain" id="PRO_5025576807" description="Ig-like domain-containing protein" evidence="7">
    <location>
        <begin position="22"/>
        <end position="139"/>
    </location>
</feature>
<reference evidence="9" key="2">
    <citation type="submission" date="2025-08" db="UniProtKB">
        <authorList>
            <consortium name="Ensembl"/>
        </authorList>
    </citation>
    <scope>IDENTIFICATION</scope>
</reference>
<organism evidence="9 10">
    <name type="scientific">Sparus aurata</name>
    <name type="common">Gilthead sea bream</name>
    <dbReference type="NCBI Taxonomy" id="8175"/>
    <lineage>
        <taxon>Eukaryota</taxon>
        <taxon>Metazoa</taxon>
        <taxon>Chordata</taxon>
        <taxon>Craniata</taxon>
        <taxon>Vertebrata</taxon>
        <taxon>Euteleostomi</taxon>
        <taxon>Actinopterygii</taxon>
        <taxon>Neopterygii</taxon>
        <taxon>Teleostei</taxon>
        <taxon>Neoteleostei</taxon>
        <taxon>Acanthomorphata</taxon>
        <taxon>Eupercaria</taxon>
        <taxon>Spariformes</taxon>
        <taxon>Sparidae</taxon>
        <taxon>Sparus</taxon>
    </lineage>
</organism>
<dbReference type="Proteomes" id="UP000472265">
    <property type="component" value="Chromosome 10"/>
</dbReference>
<keyword evidence="3" id="KW-0472">Membrane</keyword>
<dbReference type="InterPro" id="IPR003599">
    <property type="entry name" value="Ig_sub"/>
</dbReference>
<evidence type="ECO:0000313" key="9">
    <source>
        <dbReference type="Ensembl" id="ENSSAUP00010003269.1"/>
    </source>
</evidence>
<keyword evidence="10" id="KW-1185">Reference proteome</keyword>
<dbReference type="InParanoid" id="A0A671TMW0"/>
<dbReference type="InterPro" id="IPR050504">
    <property type="entry name" value="IgSF_BTN/MOG"/>
</dbReference>
<dbReference type="Ensembl" id="ENSSAUT00010003545.1">
    <property type="protein sequence ID" value="ENSSAUP00010003269.1"/>
    <property type="gene ID" value="ENSSAUG00010001740.1"/>
</dbReference>
<dbReference type="AlphaFoldDB" id="A0A671TMW0"/>
<dbReference type="GO" id="GO:1903037">
    <property type="term" value="P:regulation of leukocyte cell-cell adhesion"/>
    <property type="evidence" value="ECO:0007669"/>
    <property type="project" value="UniProtKB-ARBA"/>
</dbReference>
<evidence type="ECO:0000256" key="7">
    <source>
        <dbReference type="SAM" id="SignalP"/>
    </source>
</evidence>
<dbReference type="PANTHER" id="PTHR24100">
    <property type="entry name" value="BUTYROPHILIN"/>
    <property type="match status" value="1"/>
</dbReference>
<comment type="subcellular location">
    <subcellularLocation>
        <location evidence="1">Membrane</location>
    </subcellularLocation>
</comment>
<dbReference type="GeneTree" id="ENSGT01120000271914"/>
<name>A0A671TMW0_SPAAU</name>
<dbReference type="Pfam" id="PF07686">
    <property type="entry name" value="V-set"/>
    <property type="match status" value="1"/>
</dbReference>
<keyword evidence="6" id="KW-0393">Immunoglobulin domain</keyword>
<keyword evidence="4" id="KW-1015">Disulfide bond</keyword>
<feature type="domain" description="Ig-like" evidence="8">
    <location>
        <begin position="16"/>
        <end position="131"/>
    </location>
</feature>
<dbReference type="OMA" id="GHSTLIC"/>
<evidence type="ECO:0000256" key="1">
    <source>
        <dbReference type="ARBA" id="ARBA00004370"/>
    </source>
</evidence>
<accession>A0A671TMW0</accession>
<dbReference type="GO" id="GO:0050863">
    <property type="term" value="P:regulation of T cell activation"/>
    <property type="evidence" value="ECO:0007669"/>
    <property type="project" value="UniProtKB-ARBA"/>
</dbReference>
<dbReference type="FunFam" id="2.60.40.10:FF:000142">
    <property type="entry name" value="V-set domain-containing T-cell activation inhibitor 1"/>
    <property type="match status" value="1"/>
</dbReference>
<reference evidence="9" key="3">
    <citation type="submission" date="2025-09" db="UniProtKB">
        <authorList>
            <consortium name="Ensembl"/>
        </authorList>
    </citation>
    <scope>IDENTIFICATION</scope>
</reference>
<keyword evidence="5" id="KW-0325">Glycoprotein</keyword>
<evidence type="ECO:0000256" key="5">
    <source>
        <dbReference type="ARBA" id="ARBA00023180"/>
    </source>
</evidence>
<dbReference type="InterPro" id="IPR036179">
    <property type="entry name" value="Ig-like_dom_sf"/>
</dbReference>
<dbReference type="SUPFAM" id="SSF48726">
    <property type="entry name" value="Immunoglobulin"/>
    <property type="match status" value="1"/>
</dbReference>
<keyword evidence="2 7" id="KW-0732">Signal</keyword>
<evidence type="ECO:0000256" key="2">
    <source>
        <dbReference type="ARBA" id="ARBA00022729"/>
    </source>
</evidence>
<reference evidence="9" key="1">
    <citation type="submission" date="2021-04" db="EMBL/GenBank/DDBJ databases">
        <authorList>
            <consortium name="Wellcome Sanger Institute Data Sharing"/>
        </authorList>
    </citation>
    <scope>NUCLEOTIDE SEQUENCE [LARGE SCALE GENOMIC DNA]</scope>
</reference>
<dbReference type="PROSITE" id="PS50835">
    <property type="entry name" value="IG_LIKE"/>
    <property type="match status" value="1"/>
</dbReference>
<evidence type="ECO:0000256" key="3">
    <source>
        <dbReference type="ARBA" id="ARBA00023136"/>
    </source>
</evidence>
<sequence length="139" mass="15558">MMESMFLALMFTCLNPTVLLAAQTQLIGSHQPIVALVGDDVLLPCHLEPAVSATYETVVWSKAALEPKYVHHKDGRLLFEKQDPSYFLRTRLFMDELQRGNVSMKISKVELSDAGTYKCSLPAMKKEAEVELIVGTSKR</sequence>
<evidence type="ECO:0000259" key="8">
    <source>
        <dbReference type="PROSITE" id="PS50835"/>
    </source>
</evidence>
<dbReference type="InterPro" id="IPR013783">
    <property type="entry name" value="Ig-like_fold"/>
</dbReference>
<evidence type="ECO:0000256" key="4">
    <source>
        <dbReference type="ARBA" id="ARBA00023157"/>
    </source>
</evidence>
<evidence type="ECO:0000313" key="10">
    <source>
        <dbReference type="Proteomes" id="UP000472265"/>
    </source>
</evidence>
<dbReference type="SMART" id="SM00409">
    <property type="entry name" value="IG"/>
    <property type="match status" value="1"/>
</dbReference>
<protein>
    <recommendedName>
        <fullName evidence="8">Ig-like domain-containing protein</fullName>
    </recommendedName>
</protein>
<feature type="signal peptide" evidence="7">
    <location>
        <begin position="1"/>
        <end position="21"/>
    </location>
</feature>
<dbReference type="InterPro" id="IPR007110">
    <property type="entry name" value="Ig-like_dom"/>
</dbReference>
<dbReference type="Gene3D" id="2.60.40.10">
    <property type="entry name" value="Immunoglobulins"/>
    <property type="match status" value="1"/>
</dbReference>
<dbReference type="GO" id="GO:0016020">
    <property type="term" value="C:membrane"/>
    <property type="evidence" value="ECO:0007669"/>
    <property type="project" value="UniProtKB-SubCell"/>
</dbReference>
<evidence type="ECO:0000256" key="6">
    <source>
        <dbReference type="ARBA" id="ARBA00023319"/>
    </source>
</evidence>
<proteinExistence type="predicted"/>
<gene>
    <name evidence="9" type="primary">LOC115589838</name>
</gene>